<accession>A0AAV7N9C7</accession>
<evidence type="ECO:0000313" key="1">
    <source>
        <dbReference type="EMBL" id="KAJ1112121.1"/>
    </source>
</evidence>
<dbReference type="Gene3D" id="3.30.250.20">
    <property type="entry name" value="L1 transposable element, C-terminal domain"/>
    <property type="match status" value="1"/>
</dbReference>
<dbReference type="AlphaFoldDB" id="A0AAV7N9C7"/>
<comment type="caution">
    <text evidence="1">The sequence shown here is derived from an EMBL/GenBank/DDBJ whole genome shotgun (WGS) entry which is preliminary data.</text>
</comment>
<dbReference type="EMBL" id="JANPWB010000012">
    <property type="protein sequence ID" value="KAJ1112121.1"/>
    <property type="molecule type" value="Genomic_DNA"/>
</dbReference>
<dbReference type="InterPro" id="IPR042566">
    <property type="entry name" value="L1_C"/>
</dbReference>
<protein>
    <submittedName>
        <fullName evidence="1">Uncharacterized protein</fullName>
    </submittedName>
</protein>
<proteinExistence type="predicted"/>
<reference evidence="1" key="1">
    <citation type="journal article" date="2022" name="bioRxiv">
        <title>Sequencing and chromosome-scale assembly of the giantPleurodeles waltlgenome.</title>
        <authorList>
            <person name="Brown T."/>
            <person name="Elewa A."/>
            <person name="Iarovenko S."/>
            <person name="Subramanian E."/>
            <person name="Araus A.J."/>
            <person name="Petzold A."/>
            <person name="Susuki M."/>
            <person name="Suzuki K.-i.T."/>
            <person name="Hayashi T."/>
            <person name="Toyoda A."/>
            <person name="Oliveira C."/>
            <person name="Osipova E."/>
            <person name="Leigh N.D."/>
            <person name="Simon A."/>
            <person name="Yun M.H."/>
        </authorList>
    </citation>
    <scope>NUCLEOTIDE SEQUENCE</scope>
    <source>
        <strain evidence="1">20211129_DDA</strain>
        <tissue evidence="1">Liver</tissue>
    </source>
</reference>
<gene>
    <name evidence="1" type="ORF">NDU88_000389</name>
</gene>
<sequence>MSATPINCDKAGNSGELATNSRLRTLRGCKYKRGMSAGIVASLSGKTSAECCIQRGRDAAALIRSHGDLSVDKAVIRLFLDFTLQVQRQRKSFDEVKKVLRPKEVKYTMLFPAELRVLADRKSWYFASPEKAWKWFEG</sequence>
<evidence type="ECO:0000313" key="2">
    <source>
        <dbReference type="Proteomes" id="UP001066276"/>
    </source>
</evidence>
<organism evidence="1 2">
    <name type="scientific">Pleurodeles waltl</name>
    <name type="common">Iberian ribbed newt</name>
    <dbReference type="NCBI Taxonomy" id="8319"/>
    <lineage>
        <taxon>Eukaryota</taxon>
        <taxon>Metazoa</taxon>
        <taxon>Chordata</taxon>
        <taxon>Craniata</taxon>
        <taxon>Vertebrata</taxon>
        <taxon>Euteleostomi</taxon>
        <taxon>Amphibia</taxon>
        <taxon>Batrachia</taxon>
        <taxon>Caudata</taxon>
        <taxon>Salamandroidea</taxon>
        <taxon>Salamandridae</taxon>
        <taxon>Pleurodelinae</taxon>
        <taxon>Pleurodeles</taxon>
    </lineage>
</organism>
<dbReference type="Proteomes" id="UP001066276">
    <property type="component" value="Chromosome 8"/>
</dbReference>
<keyword evidence="2" id="KW-1185">Reference proteome</keyword>
<name>A0AAV7N9C7_PLEWA</name>